<evidence type="ECO:0000256" key="1">
    <source>
        <dbReference type="SAM" id="MobiDB-lite"/>
    </source>
</evidence>
<feature type="region of interest" description="Disordered" evidence="1">
    <location>
        <begin position="1"/>
        <end position="22"/>
    </location>
</feature>
<proteinExistence type="predicted"/>
<evidence type="ECO:0000313" key="3">
    <source>
        <dbReference type="Proteomes" id="UP001642464"/>
    </source>
</evidence>
<name>A0ABP0HNS9_9DINO</name>
<keyword evidence="3" id="KW-1185">Reference proteome</keyword>
<protein>
    <submittedName>
        <fullName evidence="2">USP domain-containing protein</fullName>
    </submittedName>
</protein>
<feature type="compositionally biased region" description="Basic and acidic residues" evidence="1">
    <location>
        <begin position="144"/>
        <end position="154"/>
    </location>
</feature>
<dbReference type="Proteomes" id="UP001642464">
    <property type="component" value="Unassembled WGS sequence"/>
</dbReference>
<comment type="caution">
    <text evidence="2">The sequence shown here is derived from an EMBL/GenBank/DDBJ whole genome shotgun (WGS) entry which is preliminary data.</text>
</comment>
<organism evidence="2 3">
    <name type="scientific">Durusdinium trenchii</name>
    <dbReference type="NCBI Taxonomy" id="1381693"/>
    <lineage>
        <taxon>Eukaryota</taxon>
        <taxon>Sar</taxon>
        <taxon>Alveolata</taxon>
        <taxon>Dinophyceae</taxon>
        <taxon>Suessiales</taxon>
        <taxon>Symbiodiniaceae</taxon>
        <taxon>Durusdinium</taxon>
    </lineage>
</organism>
<sequence>MPKEGPQTDMLEVQRPTHEASDHWKQKVLGDADSLFRDLDALFFDSWARPGVDLQPEITSICDKWKQKQLSSEEVQSPQMDIWLQSLLDELQKVVQSEAGTADGRIQGEANIWKLQPQIADGWRLHCGAPISISTSKTHQVSRKSAEKKGDMMPKKSPQTDMPEVQRPAHEASDHWKQKVLGDADSLFRDLDALFFDSWARPGVDLQPEIASICDKWKQKQLSSEEVQSPQMDIWLQSLLDELQKVGCGAESLFQDLDSLFSDSWARPGVDLKPEMA</sequence>
<feature type="region of interest" description="Disordered" evidence="1">
    <location>
        <begin position="136"/>
        <end position="174"/>
    </location>
</feature>
<dbReference type="EMBL" id="CAXAMM010001114">
    <property type="protein sequence ID" value="CAK8990545.1"/>
    <property type="molecule type" value="Genomic_DNA"/>
</dbReference>
<accession>A0ABP0HNS9</accession>
<evidence type="ECO:0000313" key="2">
    <source>
        <dbReference type="EMBL" id="CAK8990545.1"/>
    </source>
</evidence>
<reference evidence="2 3" key="1">
    <citation type="submission" date="2024-02" db="EMBL/GenBank/DDBJ databases">
        <authorList>
            <person name="Chen Y."/>
            <person name="Shah S."/>
            <person name="Dougan E. K."/>
            <person name="Thang M."/>
            <person name="Chan C."/>
        </authorList>
    </citation>
    <scope>NUCLEOTIDE SEQUENCE [LARGE SCALE GENOMIC DNA]</scope>
</reference>
<gene>
    <name evidence="2" type="ORF">SCF082_LOCUS2278</name>
</gene>